<feature type="transmembrane region" description="Helical" evidence="18">
    <location>
        <begin position="55"/>
        <end position="74"/>
    </location>
</feature>
<organism evidence="21 22">
    <name type="scientific">Anabaena subtropica FACHB-260</name>
    <dbReference type="NCBI Taxonomy" id="2692884"/>
    <lineage>
        <taxon>Bacteria</taxon>
        <taxon>Bacillati</taxon>
        <taxon>Cyanobacteriota</taxon>
        <taxon>Cyanophyceae</taxon>
        <taxon>Nostocales</taxon>
        <taxon>Nostocaceae</taxon>
        <taxon>Anabaena</taxon>
    </lineage>
</organism>
<evidence type="ECO:0000256" key="4">
    <source>
        <dbReference type="ARBA" id="ARBA00008883"/>
    </source>
</evidence>
<keyword evidence="10" id="KW-0547">Nucleotide-binding</keyword>
<comment type="caution">
    <text evidence="21">The sequence shown here is derived from an EMBL/GenBank/DDBJ whole genome shotgun (WGS) entry which is preliminary data.</text>
</comment>
<dbReference type="CDD" id="cd05387">
    <property type="entry name" value="BY-kinase"/>
    <property type="match status" value="1"/>
</dbReference>
<dbReference type="PANTHER" id="PTHR32309:SF13">
    <property type="entry name" value="FERRIC ENTEROBACTIN TRANSPORT PROTEIN FEPE"/>
    <property type="match status" value="1"/>
</dbReference>
<comment type="similarity">
    <text evidence="3">Belongs to the CpsD/CapB family.</text>
</comment>
<evidence type="ECO:0000256" key="2">
    <source>
        <dbReference type="ARBA" id="ARBA00006683"/>
    </source>
</evidence>
<feature type="domain" description="Polysaccharide chain length determinant N-terminal" evidence="19">
    <location>
        <begin position="43"/>
        <end position="132"/>
    </location>
</feature>
<keyword evidence="15" id="KW-0829">Tyrosine-protein kinase</keyword>
<dbReference type="SUPFAM" id="SSF52540">
    <property type="entry name" value="P-loop containing nucleoside triphosphate hydrolases"/>
    <property type="match status" value="1"/>
</dbReference>
<evidence type="ECO:0000313" key="21">
    <source>
        <dbReference type="EMBL" id="MBD2343404.1"/>
    </source>
</evidence>
<evidence type="ECO:0000313" key="22">
    <source>
        <dbReference type="Proteomes" id="UP000607281"/>
    </source>
</evidence>
<dbReference type="Pfam" id="PF02706">
    <property type="entry name" value="Wzz"/>
    <property type="match status" value="1"/>
</dbReference>
<evidence type="ECO:0000256" key="14">
    <source>
        <dbReference type="ARBA" id="ARBA00023136"/>
    </source>
</evidence>
<dbReference type="InterPro" id="IPR003856">
    <property type="entry name" value="LPS_length_determ_N"/>
</dbReference>
<name>A0ABR8CK96_9NOST</name>
<evidence type="ECO:0000256" key="11">
    <source>
        <dbReference type="ARBA" id="ARBA00022777"/>
    </source>
</evidence>
<evidence type="ECO:0000256" key="15">
    <source>
        <dbReference type="ARBA" id="ARBA00023137"/>
    </source>
</evidence>
<comment type="similarity">
    <text evidence="4">Belongs to the etk/wzc family.</text>
</comment>
<keyword evidence="12" id="KW-0067">ATP-binding</keyword>
<gene>
    <name evidence="21" type="ORF">H6G18_04485</name>
</gene>
<keyword evidence="8" id="KW-0808">Transferase</keyword>
<feature type="domain" description="AAA" evidence="20">
    <location>
        <begin position="548"/>
        <end position="689"/>
    </location>
</feature>
<evidence type="ECO:0000256" key="13">
    <source>
        <dbReference type="ARBA" id="ARBA00022989"/>
    </source>
</evidence>
<evidence type="ECO:0000256" key="10">
    <source>
        <dbReference type="ARBA" id="ARBA00022741"/>
    </source>
</evidence>
<dbReference type="PANTHER" id="PTHR32309">
    <property type="entry name" value="TYROSINE-PROTEIN KINASE"/>
    <property type="match status" value="1"/>
</dbReference>
<keyword evidence="7" id="KW-0997">Cell inner membrane</keyword>
<dbReference type="InterPro" id="IPR025669">
    <property type="entry name" value="AAA_dom"/>
</dbReference>
<dbReference type="RefSeq" id="WP_190405880.1">
    <property type="nucleotide sequence ID" value="NZ_JACJRF010000005.1"/>
</dbReference>
<dbReference type="EC" id="2.7.10.2" evidence="5"/>
<keyword evidence="14 18" id="KW-0472">Membrane</keyword>
<evidence type="ECO:0000256" key="1">
    <source>
        <dbReference type="ARBA" id="ARBA00004429"/>
    </source>
</evidence>
<evidence type="ECO:0000256" key="12">
    <source>
        <dbReference type="ARBA" id="ARBA00022840"/>
    </source>
</evidence>
<keyword evidence="13 18" id="KW-1133">Transmembrane helix</keyword>
<feature type="coiled-coil region" evidence="17">
    <location>
        <begin position="199"/>
        <end position="270"/>
    </location>
</feature>
<comment type="subcellular location">
    <subcellularLocation>
        <location evidence="1">Cell inner membrane</location>
        <topology evidence="1">Multi-pass membrane protein</topology>
    </subcellularLocation>
</comment>
<accession>A0ABR8CK96</accession>
<proteinExistence type="inferred from homology"/>
<dbReference type="EMBL" id="JACJRF010000005">
    <property type="protein sequence ID" value="MBD2343404.1"/>
    <property type="molecule type" value="Genomic_DNA"/>
</dbReference>
<reference evidence="21 22" key="1">
    <citation type="journal article" date="2020" name="ISME J.">
        <title>Comparative genomics reveals insights into cyanobacterial evolution and habitat adaptation.</title>
        <authorList>
            <person name="Chen M.Y."/>
            <person name="Teng W.K."/>
            <person name="Zhao L."/>
            <person name="Hu C.X."/>
            <person name="Zhou Y.K."/>
            <person name="Han B.P."/>
            <person name="Song L.R."/>
            <person name="Shu W.S."/>
        </authorList>
    </citation>
    <scope>NUCLEOTIDE SEQUENCE [LARGE SCALE GENOMIC DNA]</scope>
    <source>
        <strain evidence="21 22">FACHB-260</strain>
    </source>
</reference>
<evidence type="ECO:0000256" key="7">
    <source>
        <dbReference type="ARBA" id="ARBA00022519"/>
    </source>
</evidence>
<dbReference type="InterPro" id="IPR027417">
    <property type="entry name" value="P-loop_NTPase"/>
</dbReference>
<keyword evidence="6" id="KW-1003">Cell membrane</keyword>
<dbReference type="InterPro" id="IPR050445">
    <property type="entry name" value="Bact_polysacc_biosynth/exp"/>
</dbReference>
<keyword evidence="22" id="KW-1185">Reference proteome</keyword>
<dbReference type="Gene3D" id="3.40.50.300">
    <property type="entry name" value="P-loop containing nucleotide triphosphate hydrolases"/>
    <property type="match status" value="1"/>
</dbReference>
<evidence type="ECO:0000256" key="5">
    <source>
        <dbReference type="ARBA" id="ARBA00011903"/>
    </source>
</evidence>
<evidence type="ECO:0000256" key="17">
    <source>
        <dbReference type="SAM" id="Coils"/>
    </source>
</evidence>
<evidence type="ECO:0000256" key="18">
    <source>
        <dbReference type="SAM" id="Phobius"/>
    </source>
</evidence>
<keyword evidence="9 18" id="KW-0812">Transmembrane</keyword>
<comment type="catalytic activity">
    <reaction evidence="16">
        <text>L-tyrosyl-[protein] + ATP = O-phospho-L-tyrosyl-[protein] + ADP + H(+)</text>
        <dbReference type="Rhea" id="RHEA:10596"/>
        <dbReference type="Rhea" id="RHEA-COMP:10136"/>
        <dbReference type="Rhea" id="RHEA-COMP:20101"/>
        <dbReference type="ChEBI" id="CHEBI:15378"/>
        <dbReference type="ChEBI" id="CHEBI:30616"/>
        <dbReference type="ChEBI" id="CHEBI:46858"/>
        <dbReference type="ChEBI" id="CHEBI:61978"/>
        <dbReference type="ChEBI" id="CHEBI:456216"/>
        <dbReference type="EC" id="2.7.10.2"/>
    </reaction>
</comment>
<dbReference type="Proteomes" id="UP000607281">
    <property type="component" value="Unassembled WGS sequence"/>
</dbReference>
<comment type="similarity">
    <text evidence="2">Belongs to the CpsC/CapA family.</text>
</comment>
<keyword evidence="17" id="KW-0175">Coiled coil</keyword>
<sequence>MLDNNSYKSAPLSNFEHNSNSVLPSLQAQSFFSSDRQEDNRNFTKLLSLLQRRSLVIAGVSMVVMATLVAHSILNAKPSVYESSFRLLVEPVNEDSNSVDVVKDSTSISNLDYETQIQVLKSPELIGNVVKRLQSYDSNITYDFLLSSLIVKQLGGAKIIEVRYSSEYPKLTKLVLDEIAKEYLEYSQERRQTRLRQGIQFVERQLPSLQTRVDQIQKELQFLRQNYNLKDPDSLAIEIGSQAADLSKQRQELNLQLAQVRASLAILQGQDGEAIALSDAQLYQQLIGQVRQLDVQIAKILIILQEDNPIVLTLKEQRDSLLPLVRQEAQNHINLKLSELTTQLQRLEVINQQLSKNEQTVEQRRKQLPNLSRKYTDLQRSLQVATESLNRFLSTRENLQIQISQTELGWQLIESPSLPQYPANSTNTILAILQGLGSSLLLGLGAALLLEKLDNTYHDIQVLKEDLKLLLLGNIPFEVKLQNNQSRTFKERFFGIKQENRILQENTKADTELNLEYNYYSSPFLEAFRVLYTNIKLLNSDHPIRSLVISSATQGDGKSTVAFNLARIATAMGQRVLLVDADLRQPTIHKLSKLNNSCGLSNLISSNLPISEVILQAPSIKQLSVITTGSLPPDPTKLLSSEKMKHVMRELAEKFDLVIYDVPPLAGLADASLIAPHTNGVLIVVKIDQTNSSVLKLAIDDLKIAPVNILGIVGNAQKIRHSNYY</sequence>
<protein>
    <recommendedName>
        <fullName evidence="5">non-specific protein-tyrosine kinase</fullName>
        <ecNumber evidence="5">2.7.10.2</ecNumber>
    </recommendedName>
</protein>
<evidence type="ECO:0000259" key="20">
    <source>
        <dbReference type="Pfam" id="PF13614"/>
    </source>
</evidence>
<evidence type="ECO:0000256" key="3">
    <source>
        <dbReference type="ARBA" id="ARBA00007316"/>
    </source>
</evidence>
<evidence type="ECO:0000256" key="8">
    <source>
        <dbReference type="ARBA" id="ARBA00022679"/>
    </source>
</evidence>
<feature type="coiled-coil region" evidence="17">
    <location>
        <begin position="337"/>
        <end position="364"/>
    </location>
</feature>
<evidence type="ECO:0000259" key="19">
    <source>
        <dbReference type="Pfam" id="PF02706"/>
    </source>
</evidence>
<evidence type="ECO:0000256" key="9">
    <source>
        <dbReference type="ARBA" id="ARBA00022692"/>
    </source>
</evidence>
<dbReference type="NCBIfam" id="TIGR01007">
    <property type="entry name" value="eps_fam"/>
    <property type="match status" value="1"/>
</dbReference>
<evidence type="ECO:0000256" key="16">
    <source>
        <dbReference type="ARBA" id="ARBA00051245"/>
    </source>
</evidence>
<keyword evidence="11" id="KW-0418">Kinase</keyword>
<evidence type="ECO:0000256" key="6">
    <source>
        <dbReference type="ARBA" id="ARBA00022475"/>
    </source>
</evidence>
<dbReference type="Pfam" id="PF13614">
    <property type="entry name" value="AAA_31"/>
    <property type="match status" value="1"/>
</dbReference>
<dbReference type="InterPro" id="IPR005702">
    <property type="entry name" value="Wzc-like_C"/>
</dbReference>